<dbReference type="PANTHER" id="PTHR42918:SF9">
    <property type="entry name" value="LYSINE--TRNA LIGASE"/>
    <property type="match status" value="1"/>
</dbReference>
<dbReference type="Proteomes" id="UP000187455">
    <property type="component" value="Unassembled WGS sequence"/>
</dbReference>
<dbReference type="NCBIfam" id="NF001756">
    <property type="entry name" value="PRK00484.1"/>
    <property type="match status" value="1"/>
</dbReference>
<keyword evidence="4" id="KW-0963">Cytoplasm</keyword>
<evidence type="ECO:0000313" key="15">
    <source>
        <dbReference type="Proteomes" id="UP000187455"/>
    </source>
</evidence>
<dbReference type="GO" id="GO:0000049">
    <property type="term" value="F:tRNA binding"/>
    <property type="evidence" value="ECO:0007669"/>
    <property type="project" value="TreeGrafter"/>
</dbReference>
<proteinExistence type="inferred from homology"/>
<organism evidence="14 15">
    <name type="scientific">Smittium mucronatum</name>
    <dbReference type="NCBI Taxonomy" id="133383"/>
    <lineage>
        <taxon>Eukaryota</taxon>
        <taxon>Fungi</taxon>
        <taxon>Fungi incertae sedis</taxon>
        <taxon>Zoopagomycota</taxon>
        <taxon>Kickxellomycotina</taxon>
        <taxon>Harpellomycetes</taxon>
        <taxon>Harpellales</taxon>
        <taxon>Legeriomycetaceae</taxon>
        <taxon>Smittium</taxon>
    </lineage>
</organism>
<dbReference type="AlphaFoldDB" id="A0A1R0GPH0"/>
<evidence type="ECO:0000256" key="1">
    <source>
        <dbReference type="ARBA" id="ARBA00004496"/>
    </source>
</evidence>
<evidence type="ECO:0000256" key="6">
    <source>
        <dbReference type="ARBA" id="ARBA00022741"/>
    </source>
</evidence>
<dbReference type="PIRSF" id="PIRSF039101">
    <property type="entry name" value="LysRS2"/>
    <property type="match status" value="1"/>
</dbReference>
<dbReference type="EMBL" id="LSSL01005549">
    <property type="protein sequence ID" value="OLY78768.1"/>
    <property type="molecule type" value="Genomic_DNA"/>
</dbReference>
<reference evidence="14 15" key="1">
    <citation type="journal article" date="2016" name="Mol. Biol. Evol.">
        <title>Genome-Wide Survey of Gut Fungi (Harpellales) Reveals the First Horizontally Transferred Ubiquitin Gene from a Mosquito Host.</title>
        <authorList>
            <person name="Wang Y."/>
            <person name="White M.M."/>
            <person name="Kvist S."/>
            <person name="Moncalvo J.M."/>
        </authorList>
    </citation>
    <scope>NUCLEOTIDE SEQUENCE [LARGE SCALE GENOMIC DNA]</scope>
    <source>
        <strain evidence="14 15">ALG-7-W6</strain>
    </source>
</reference>
<dbReference type="Gene3D" id="2.40.50.140">
    <property type="entry name" value="Nucleic acid-binding proteins"/>
    <property type="match status" value="1"/>
</dbReference>
<comment type="caution">
    <text evidence="14">The sequence shown here is derived from an EMBL/GenBank/DDBJ whole genome shotgun (WGS) entry which is preliminary data.</text>
</comment>
<dbReference type="Pfam" id="PF00152">
    <property type="entry name" value="tRNA-synt_2"/>
    <property type="match status" value="1"/>
</dbReference>
<dbReference type="GO" id="GO:0005524">
    <property type="term" value="F:ATP binding"/>
    <property type="evidence" value="ECO:0007669"/>
    <property type="project" value="UniProtKB-KW"/>
</dbReference>
<evidence type="ECO:0000256" key="3">
    <source>
        <dbReference type="ARBA" id="ARBA00011738"/>
    </source>
</evidence>
<evidence type="ECO:0000256" key="10">
    <source>
        <dbReference type="ARBA" id="ARBA00048573"/>
    </source>
</evidence>
<dbReference type="NCBIfam" id="TIGR00499">
    <property type="entry name" value="lysS_bact"/>
    <property type="match status" value="1"/>
</dbReference>
<dbReference type="HAMAP" id="MF_00252">
    <property type="entry name" value="Lys_tRNA_synth_class2"/>
    <property type="match status" value="1"/>
</dbReference>
<evidence type="ECO:0000256" key="8">
    <source>
        <dbReference type="ARBA" id="ARBA00022917"/>
    </source>
</evidence>
<evidence type="ECO:0000256" key="2">
    <source>
        <dbReference type="ARBA" id="ARBA00008226"/>
    </source>
</evidence>
<dbReference type="InterPro" id="IPR018149">
    <property type="entry name" value="Lys-tRNA-synth_II_C"/>
</dbReference>
<dbReference type="PROSITE" id="PS50862">
    <property type="entry name" value="AA_TRNA_LIGASE_II"/>
    <property type="match status" value="1"/>
</dbReference>
<evidence type="ECO:0000256" key="9">
    <source>
        <dbReference type="ARBA" id="ARBA00023146"/>
    </source>
</evidence>
<keyword evidence="7" id="KW-0067">ATP-binding</keyword>
<dbReference type="PANTHER" id="PTHR42918">
    <property type="entry name" value="LYSYL-TRNA SYNTHETASE"/>
    <property type="match status" value="1"/>
</dbReference>
<keyword evidence="8" id="KW-0648">Protein biosynthesis</keyword>
<feature type="region of interest" description="Disordered" evidence="12">
    <location>
        <begin position="1"/>
        <end position="70"/>
    </location>
</feature>
<evidence type="ECO:0000313" key="14">
    <source>
        <dbReference type="EMBL" id="OLY78768.1"/>
    </source>
</evidence>
<comment type="catalytic activity">
    <reaction evidence="10 11">
        <text>tRNA(Lys) + L-lysine + ATP = L-lysyl-tRNA(Lys) + AMP + diphosphate</text>
        <dbReference type="Rhea" id="RHEA:20792"/>
        <dbReference type="Rhea" id="RHEA-COMP:9696"/>
        <dbReference type="Rhea" id="RHEA-COMP:9697"/>
        <dbReference type="ChEBI" id="CHEBI:30616"/>
        <dbReference type="ChEBI" id="CHEBI:32551"/>
        <dbReference type="ChEBI" id="CHEBI:33019"/>
        <dbReference type="ChEBI" id="CHEBI:78442"/>
        <dbReference type="ChEBI" id="CHEBI:78529"/>
        <dbReference type="ChEBI" id="CHEBI:456215"/>
        <dbReference type="EC" id="6.1.1.6"/>
    </reaction>
</comment>
<dbReference type="InterPro" id="IPR012340">
    <property type="entry name" value="NA-bd_OB-fold"/>
</dbReference>
<dbReference type="STRING" id="133383.A0A1R0GPH0"/>
<dbReference type="Gene3D" id="3.30.930.10">
    <property type="entry name" value="Bira Bifunctional Protein, Domain 2"/>
    <property type="match status" value="1"/>
</dbReference>
<keyword evidence="9" id="KW-0030">Aminoacyl-tRNA synthetase</keyword>
<protein>
    <recommendedName>
        <fullName evidence="11">Lysine--tRNA ligase</fullName>
        <ecNumber evidence="11">6.1.1.6</ecNumber>
    </recommendedName>
    <alternativeName>
        <fullName evidence="11">Lysyl-tRNA synthetase</fullName>
    </alternativeName>
</protein>
<dbReference type="InterPro" id="IPR044136">
    <property type="entry name" value="Lys-tRNA-ligase_II_N"/>
</dbReference>
<gene>
    <name evidence="14" type="ORF">AYI68_g7178</name>
</gene>
<comment type="subunit">
    <text evidence="3">Homodimer.</text>
</comment>
<feature type="domain" description="Aminoacyl-transfer RNA synthetases class-II family profile" evidence="13">
    <location>
        <begin position="238"/>
        <end position="569"/>
    </location>
</feature>
<dbReference type="GO" id="GO:0006430">
    <property type="term" value="P:lysyl-tRNA aminoacylation"/>
    <property type="evidence" value="ECO:0007669"/>
    <property type="project" value="InterPro"/>
</dbReference>
<dbReference type="InterPro" id="IPR045864">
    <property type="entry name" value="aa-tRNA-synth_II/BPL/LPL"/>
</dbReference>
<accession>A0A1R0GPH0</accession>
<dbReference type="FunFam" id="3.30.930.10:FF:000238">
    <property type="entry name" value="Lysine--tRNA ligase"/>
    <property type="match status" value="1"/>
</dbReference>
<dbReference type="GO" id="GO:0004824">
    <property type="term" value="F:lysine-tRNA ligase activity"/>
    <property type="evidence" value="ECO:0007669"/>
    <property type="project" value="UniProtKB-EC"/>
</dbReference>
<keyword evidence="15" id="KW-1185">Reference proteome</keyword>
<keyword evidence="6" id="KW-0547">Nucleotide-binding</keyword>
<comment type="subcellular location">
    <subcellularLocation>
        <location evidence="1">Cytoplasm</location>
    </subcellularLocation>
</comment>
<name>A0A1R0GPH0_9FUNG</name>
<dbReference type="GO" id="GO:0005829">
    <property type="term" value="C:cytosol"/>
    <property type="evidence" value="ECO:0007669"/>
    <property type="project" value="TreeGrafter"/>
</dbReference>
<evidence type="ECO:0000256" key="4">
    <source>
        <dbReference type="ARBA" id="ARBA00022490"/>
    </source>
</evidence>
<evidence type="ECO:0000256" key="12">
    <source>
        <dbReference type="SAM" id="MobiDB-lite"/>
    </source>
</evidence>
<evidence type="ECO:0000256" key="11">
    <source>
        <dbReference type="RuleBase" id="RU003748"/>
    </source>
</evidence>
<dbReference type="SUPFAM" id="SSF50249">
    <property type="entry name" value="Nucleic acid-binding proteins"/>
    <property type="match status" value="1"/>
</dbReference>
<dbReference type="InterPro" id="IPR002313">
    <property type="entry name" value="Lys-tRNA-ligase_II"/>
</dbReference>
<dbReference type="SUPFAM" id="SSF55681">
    <property type="entry name" value="Class II aaRS and biotin synthetases"/>
    <property type="match status" value="1"/>
</dbReference>
<comment type="similarity">
    <text evidence="2">Belongs to the class-II aminoacyl-tRNA synthetase family.</text>
</comment>
<dbReference type="OrthoDB" id="21243at2759"/>
<evidence type="ECO:0000259" key="13">
    <source>
        <dbReference type="PROSITE" id="PS50862"/>
    </source>
</evidence>
<dbReference type="CDD" id="cd00775">
    <property type="entry name" value="LysRS_core"/>
    <property type="match status" value="1"/>
</dbReference>
<dbReference type="Pfam" id="PF01336">
    <property type="entry name" value="tRNA_anti-codon"/>
    <property type="match status" value="1"/>
</dbReference>
<dbReference type="InterPro" id="IPR004365">
    <property type="entry name" value="NA-bd_OB_tRNA"/>
</dbReference>
<sequence>MSDAISEKPAEKLYLDEASGEHVSKSELKRRIKLREKDAKKQEKANAAPPKAAKVASKSQTEAEEDLSPSQYYEIRSRAVEKMRSEGPYPYPHKFHVSMSLSDYIKKYQNLAEGEHKTDEEVTIAGRIYNIRASGAKLRFYDLHAEGSKIQIMAQAQDSERDFAQVHDILRRGDIVGVRGYPGKSKRGELSIFPRDVTLLAPCLRTIPKEHYGLKDQETRYRQRYLDLLMNPSVKNNFVIRSKIINYTRKFLDNLGFLEVETPMMNVLAGGATAKPFVTHHNDLNLDMYMRVATELFLKELVVGGIDRVYEIGKQFRNEGIDLTHNPEFTTCEFYMAYADYNDLIELTENLLHGMVNYLYGKSTIEYHMNGYDKDPITIDFTPPFRRIDMISGLEEALNVKFPSPSELNTPESNKFLSDLCDKHEIDCSAPRTNSRLLDKLVSEFLETQCINPTFIINTPQMMSPLAKYHRSINGLSERFELFIATREVINAYTELNDPKVQRECFESQANDKAAGDDEAQPIDEGYIHSLEFGLPPTGGLGMGIERIAMFMTDSLNIKEVILFPAMKPEDQKTIASSAVEQ</sequence>
<feature type="compositionally biased region" description="Basic and acidic residues" evidence="12">
    <location>
        <begin position="1"/>
        <end position="44"/>
    </location>
</feature>
<dbReference type="EC" id="6.1.1.6" evidence="11"/>
<dbReference type="InterPro" id="IPR034762">
    <property type="entry name" value="Lys-tRNA-ligase_II_bac/euk"/>
</dbReference>
<evidence type="ECO:0000256" key="5">
    <source>
        <dbReference type="ARBA" id="ARBA00022598"/>
    </source>
</evidence>
<dbReference type="PRINTS" id="PR00982">
    <property type="entry name" value="TRNASYNTHLYS"/>
</dbReference>
<keyword evidence="5 14" id="KW-0436">Ligase</keyword>
<dbReference type="InterPro" id="IPR004364">
    <property type="entry name" value="Aa-tRNA-synt_II"/>
</dbReference>
<dbReference type="CDD" id="cd04322">
    <property type="entry name" value="LysRS_N"/>
    <property type="match status" value="1"/>
</dbReference>
<feature type="compositionally biased region" description="Low complexity" evidence="12">
    <location>
        <begin position="45"/>
        <end position="60"/>
    </location>
</feature>
<evidence type="ECO:0000256" key="7">
    <source>
        <dbReference type="ARBA" id="ARBA00022840"/>
    </source>
</evidence>
<dbReference type="InterPro" id="IPR006195">
    <property type="entry name" value="aa-tRNA-synth_II"/>
</dbReference>
<dbReference type="FunFam" id="2.40.50.140:FF:000050">
    <property type="entry name" value="Lysine--tRNA ligase"/>
    <property type="match status" value="1"/>
</dbReference>